<dbReference type="InterPro" id="IPR038591">
    <property type="entry name" value="NolW-like_sf"/>
</dbReference>
<comment type="subcellular location">
    <subcellularLocation>
        <location evidence="8">Cell outer membrane</location>
    </subcellularLocation>
    <subcellularLocation>
        <location evidence="1">Membrane</location>
    </subcellularLocation>
</comment>
<reference evidence="11" key="1">
    <citation type="submission" date="2014-02" db="EMBL/GenBank/DDBJ databases">
        <title>Expanding our view of genomic diversity in Candidatus Accumulibacter clades.</title>
        <authorList>
            <person name="Skennerton C.T."/>
            <person name="Barr J.J."/>
            <person name="Slater F.R."/>
            <person name="Bond P.L."/>
            <person name="Tyson G.W."/>
        </authorList>
    </citation>
    <scope>NUCLEOTIDE SEQUENCE [LARGE SCALE GENOMIC DNA]</scope>
</reference>
<organism evidence="11 12">
    <name type="scientific">Candidatus Accumulibacter adjunctus</name>
    <dbReference type="NCBI Taxonomy" id="1454001"/>
    <lineage>
        <taxon>Bacteria</taxon>
        <taxon>Pseudomonadati</taxon>
        <taxon>Pseudomonadota</taxon>
        <taxon>Betaproteobacteria</taxon>
        <taxon>Candidatus Accumulibacter</taxon>
    </lineage>
</organism>
<dbReference type="PROSITE" id="PS51318">
    <property type="entry name" value="TAT"/>
    <property type="match status" value="1"/>
</dbReference>
<keyword evidence="12" id="KW-1185">Reference proteome</keyword>
<evidence type="ECO:0000313" key="12">
    <source>
        <dbReference type="Proteomes" id="UP000020218"/>
    </source>
</evidence>
<evidence type="ECO:0000256" key="9">
    <source>
        <dbReference type="SAM" id="MobiDB-lite"/>
    </source>
</evidence>
<dbReference type="InterPro" id="IPR002102">
    <property type="entry name" value="Cohesin_dom"/>
</dbReference>
<dbReference type="AlphaFoldDB" id="A0A011PJZ6"/>
<gene>
    <name evidence="11" type="primary">xpsD</name>
    <name evidence="11" type="ORF">AW08_02494</name>
</gene>
<dbReference type="Pfam" id="PF00963">
    <property type="entry name" value="Cohesin"/>
    <property type="match status" value="1"/>
</dbReference>
<evidence type="ECO:0000259" key="10">
    <source>
        <dbReference type="SMART" id="SM00965"/>
    </source>
</evidence>
<dbReference type="PANTHER" id="PTHR30332:SF17">
    <property type="entry name" value="TYPE IV PILIATION SYSTEM PROTEIN DR_0774-RELATED"/>
    <property type="match status" value="1"/>
</dbReference>
<dbReference type="SMART" id="SM00965">
    <property type="entry name" value="STN"/>
    <property type="match status" value="1"/>
</dbReference>
<dbReference type="CDD" id="cd08547">
    <property type="entry name" value="Type_II_cohesin"/>
    <property type="match status" value="1"/>
</dbReference>
<dbReference type="EMBL" id="JFAX01000014">
    <property type="protein sequence ID" value="EXI66589.1"/>
    <property type="molecule type" value="Genomic_DNA"/>
</dbReference>
<dbReference type="Pfam" id="PF07660">
    <property type="entry name" value="STN"/>
    <property type="match status" value="1"/>
</dbReference>
<dbReference type="InterPro" id="IPR011990">
    <property type="entry name" value="TPR-like_helical_dom_sf"/>
</dbReference>
<feature type="region of interest" description="Disordered" evidence="9">
    <location>
        <begin position="592"/>
        <end position="651"/>
    </location>
</feature>
<keyword evidence="5" id="KW-0998">Cell outer membrane</keyword>
<dbReference type="SUPFAM" id="SSF49384">
    <property type="entry name" value="Carbohydrate-binding domain"/>
    <property type="match status" value="1"/>
</dbReference>
<dbReference type="Gene3D" id="2.60.40.680">
    <property type="match status" value="1"/>
</dbReference>
<dbReference type="InterPro" id="IPR008965">
    <property type="entry name" value="CBM2/CBM3_carb-bd_dom_sf"/>
</dbReference>
<dbReference type="PANTHER" id="PTHR30332">
    <property type="entry name" value="PROBABLE GENERAL SECRETION PATHWAY PROTEIN D"/>
    <property type="match status" value="1"/>
</dbReference>
<dbReference type="GO" id="GO:0015627">
    <property type="term" value="C:type II protein secretion system complex"/>
    <property type="evidence" value="ECO:0007669"/>
    <property type="project" value="TreeGrafter"/>
</dbReference>
<evidence type="ECO:0000256" key="4">
    <source>
        <dbReference type="ARBA" id="ARBA00023136"/>
    </source>
</evidence>
<dbReference type="Gene3D" id="3.30.1370.120">
    <property type="match status" value="1"/>
</dbReference>
<evidence type="ECO:0000256" key="3">
    <source>
        <dbReference type="ARBA" id="ARBA00022729"/>
    </source>
</evidence>
<comment type="similarity">
    <text evidence="7">Belongs to the bacterial secretin family.</text>
</comment>
<evidence type="ECO:0000256" key="6">
    <source>
        <dbReference type="PROSITE-ProRule" id="PRU00339"/>
    </source>
</evidence>
<dbReference type="InterPro" id="IPR050810">
    <property type="entry name" value="Bact_Secretion_Sys_Channel"/>
</dbReference>
<dbReference type="InterPro" id="IPR011662">
    <property type="entry name" value="Secretin/TonB_short_N"/>
</dbReference>
<keyword evidence="6" id="KW-0802">TPR repeat</keyword>
<dbReference type="PATRIC" id="fig|1454001.3.peg.2549"/>
<feature type="compositionally biased region" description="Low complexity" evidence="9">
    <location>
        <begin position="614"/>
        <end position="641"/>
    </location>
</feature>
<dbReference type="GO" id="GO:0009279">
    <property type="term" value="C:cell outer membrane"/>
    <property type="evidence" value="ECO:0007669"/>
    <property type="project" value="UniProtKB-SubCell"/>
</dbReference>
<dbReference type="SUPFAM" id="SSF48452">
    <property type="entry name" value="TPR-like"/>
    <property type="match status" value="1"/>
</dbReference>
<name>A0A011PJZ6_9PROT</name>
<accession>A0A011PJZ6</accession>
<dbReference type="InterPro" id="IPR004846">
    <property type="entry name" value="T2SS/T3SS_dom"/>
</dbReference>
<dbReference type="InterPro" id="IPR006311">
    <property type="entry name" value="TAT_signal"/>
</dbReference>
<proteinExistence type="inferred from homology"/>
<evidence type="ECO:0000256" key="2">
    <source>
        <dbReference type="ARBA" id="ARBA00022448"/>
    </source>
</evidence>
<dbReference type="PRINTS" id="PR00811">
    <property type="entry name" value="BCTERIALGSPD"/>
</dbReference>
<dbReference type="GO" id="GO:0009306">
    <property type="term" value="P:protein secretion"/>
    <property type="evidence" value="ECO:0007669"/>
    <property type="project" value="InterPro"/>
</dbReference>
<evidence type="ECO:0000256" key="1">
    <source>
        <dbReference type="ARBA" id="ARBA00004370"/>
    </source>
</evidence>
<evidence type="ECO:0000256" key="7">
    <source>
        <dbReference type="RuleBase" id="RU004003"/>
    </source>
</evidence>
<dbReference type="PROSITE" id="PS50005">
    <property type="entry name" value="TPR"/>
    <property type="match status" value="1"/>
</dbReference>
<dbReference type="GO" id="GO:0000272">
    <property type="term" value="P:polysaccharide catabolic process"/>
    <property type="evidence" value="ECO:0007669"/>
    <property type="project" value="InterPro"/>
</dbReference>
<dbReference type="InterPro" id="IPR005644">
    <property type="entry name" value="NolW-like"/>
</dbReference>
<evidence type="ECO:0000313" key="11">
    <source>
        <dbReference type="EMBL" id="EXI66589.1"/>
    </source>
</evidence>
<keyword evidence="2 8" id="KW-0813">Transport</keyword>
<evidence type="ECO:0000256" key="8">
    <source>
        <dbReference type="RuleBase" id="RU004004"/>
    </source>
</evidence>
<dbReference type="PROSITE" id="PS51257">
    <property type="entry name" value="PROKAR_LIPOPROTEIN"/>
    <property type="match status" value="1"/>
</dbReference>
<dbReference type="InterPro" id="IPR001775">
    <property type="entry name" value="GspD/PilQ"/>
</dbReference>
<evidence type="ECO:0000256" key="5">
    <source>
        <dbReference type="ARBA" id="ARBA00023237"/>
    </source>
</evidence>
<dbReference type="Gene3D" id="3.55.50.30">
    <property type="match status" value="1"/>
</dbReference>
<keyword evidence="4" id="KW-0472">Membrane</keyword>
<dbReference type="STRING" id="1454001.AW08_02494"/>
<dbReference type="Pfam" id="PF03958">
    <property type="entry name" value="Secretin_N"/>
    <property type="match status" value="1"/>
</dbReference>
<feature type="repeat" description="TPR" evidence="6">
    <location>
        <begin position="80"/>
        <end position="113"/>
    </location>
</feature>
<keyword evidence="3" id="KW-0732">Signal</keyword>
<dbReference type="GO" id="GO:0030246">
    <property type="term" value="F:carbohydrate binding"/>
    <property type="evidence" value="ECO:0007669"/>
    <property type="project" value="InterPro"/>
</dbReference>
<dbReference type="Proteomes" id="UP000020218">
    <property type="component" value="Unassembled WGS sequence"/>
</dbReference>
<dbReference type="InterPro" id="IPR019734">
    <property type="entry name" value="TPR_rpt"/>
</dbReference>
<comment type="caution">
    <text evidence="11">The sequence shown here is derived from an EMBL/GenBank/DDBJ whole genome shotgun (WGS) entry which is preliminary data.</text>
</comment>
<protein>
    <submittedName>
        <fullName evidence="11">General secretion pathway protein D</fullName>
    </submittedName>
</protein>
<feature type="domain" description="Secretin/TonB short N-terminal" evidence="10">
    <location>
        <begin position="215"/>
        <end position="266"/>
    </location>
</feature>
<dbReference type="Pfam" id="PF00263">
    <property type="entry name" value="Secretin"/>
    <property type="match status" value="1"/>
</dbReference>
<dbReference type="Gene3D" id="1.25.40.10">
    <property type="entry name" value="Tetratricopeptide repeat domain"/>
    <property type="match status" value="1"/>
</dbReference>
<sequence>MSQGNSRQSGAAVWRRRCLSAAAALLLAGCAAQEAYREAQALVAEDKVDAGLAKMQEAMLLDPGAVEYRMGYLRTQERYLNASLARAERAFTEGRYEEAEAAYRRALVLQPGNERASAGLRQIDSARRHELLFQEAEAAWAKKDAELALARLRAVLTAYPKHERALALQRLIEDKAAKGARESALAAAFRKPITIEFRDTPLKTVFEVISRTSGLNFVFDKDLRADQKTTIFLRNSTIEAAINVILLTNQLEQRVLDGSSILIYPGTPAKQKDYQALVVKTYYLANSDAKTVGTTLKTMLKTKDIVVDEKLNMVMIRDSAEAIRVADKLVAVQDVPEPEVMLEVEILEVSRNRLQNLGVNWPDSMFLRALPVDGLTLRQLGNINSSTTGVTLGPMVIRANQLDADVNLLANPRIRARNREKAKILIGERVPNITSTITATGFSSESVTYIDVGLKLDIEPTIYLDNEVALKVTLEVSNILDKESTKTGTVAYRIGTRTATSVLRLKDGENQLMAGLISDEDRRTASKLPFLGDIPVLGRLFGSHADEGKKTEIVLSITPRILRNIQRVDAYLAEFDGGTETSFRARLDNAGGAAQAPVPGIPGTRPSSPPSPSPASGSGQQTSPGSSPAAGPLPPGSTATPQGSPLTQSGEGYVAQPATLAAGGGLANAVSGGTAQLLWQGPTALRAGDTATVQLVMQADQPVVSVPMAVAFDPRLLQVASVSEGGFLRQGGAATTFNYRVDPGGQVLLTATRSGAGGASSPDILATLSFRALAAGSSRIELITIAPIGAGGASINATPPAPHTLTISP</sequence>